<dbReference type="Proteomes" id="UP000799776">
    <property type="component" value="Unassembled WGS sequence"/>
</dbReference>
<dbReference type="PANTHER" id="PTHR36854:SF1">
    <property type="entry name" value="TRANSMEMBRANE PROTEIN"/>
    <property type="match status" value="1"/>
</dbReference>
<feature type="transmembrane region" description="Helical" evidence="1">
    <location>
        <begin position="114"/>
        <end position="132"/>
    </location>
</feature>
<evidence type="ECO:0000256" key="2">
    <source>
        <dbReference type="SAM" id="SignalP"/>
    </source>
</evidence>
<evidence type="ECO:0000256" key="1">
    <source>
        <dbReference type="SAM" id="Phobius"/>
    </source>
</evidence>
<name>A0A9P4LY42_9PEZI</name>
<dbReference type="OrthoDB" id="2142503at2759"/>
<feature type="signal peptide" evidence="2">
    <location>
        <begin position="1"/>
        <end position="23"/>
    </location>
</feature>
<protein>
    <submittedName>
        <fullName evidence="3">Uncharacterized protein</fullName>
    </submittedName>
</protein>
<keyword evidence="1" id="KW-1133">Transmembrane helix</keyword>
<dbReference type="PANTHER" id="PTHR36854">
    <property type="entry name" value="CHROMOSOME 9, WHOLE GENOME SHOTGUN SEQUENCE"/>
    <property type="match status" value="1"/>
</dbReference>
<gene>
    <name evidence="3" type="ORF">K490DRAFT_66514</name>
</gene>
<evidence type="ECO:0000313" key="4">
    <source>
        <dbReference type="Proteomes" id="UP000799776"/>
    </source>
</evidence>
<keyword evidence="4" id="KW-1185">Reference proteome</keyword>
<keyword evidence="1" id="KW-0812">Transmembrane</keyword>
<accession>A0A9P4LY42</accession>
<dbReference type="EMBL" id="ML978723">
    <property type="protein sequence ID" value="KAF2086731.1"/>
    <property type="molecule type" value="Genomic_DNA"/>
</dbReference>
<keyword evidence="2" id="KW-0732">Signal</keyword>
<comment type="caution">
    <text evidence="3">The sequence shown here is derived from an EMBL/GenBank/DDBJ whole genome shotgun (WGS) entry which is preliminary data.</text>
</comment>
<feature type="chain" id="PRO_5040496623" evidence="2">
    <location>
        <begin position="24"/>
        <end position="151"/>
    </location>
</feature>
<dbReference type="AlphaFoldDB" id="A0A9P4LY42"/>
<sequence length="151" mass="16800">MSRRSNALVILLALLAFVSTVFAASPTSFCKCTCFSNSTIIQLNNLPSTSKPDSSSSGSSFAAFFQRRQKTKERTCNDCNRQFCVNYNLGICKDAKEADVFTQCFQRDSTKDQAVVLIFIVATVGLLLYAGIKPYIERWTEVRSAIQGLQR</sequence>
<reference evidence="3" key="1">
    <citation type="journal article" date="2020" name="Stud. Mycol.">
        <title>101 Dothideomycetes genomes: a test case for predicting lifestyles and emergence of pathogens.</title>
        <authorList>
            <person name="Haridas S."/>
            <person name="Albert R."/>
            <person name="Binder M."/>
            <person name="Bloem J."/>
            <person name="Labutti K."/>
            <person name="Salamov A."/>
            <person name="Andreopoulos B."/>
            <person name="Baker S."/>
            <person name="Barry K."/>
            <person name="Bills G."/>
            <person name="Bluhm B."/>
            <person name="Cannon C."/>
            <person name="Castanera R."/>
            <person name="Culley D."/>
            <person name="Daum C."/>
            <person name="Ezra D."/>
            <person name="Gonzalez J."/>
            <person name="Henrissat B."/>
            <person name="Kuo A."/>
            <person name="Liang C."/>
            <person name="Lipzen A."/>
            <person name="Lutzoni F."/>
            <person name="Magnuson J."/>
            <person name="Mondo S."/>
            <person name="Nolan M."/>
            <person name="Ohm R."/>
            <person name="Pangilinan J."/>
            <person name="Park H.-J."/>
            <person name="Ramirez L."/>
            <person name="Alfaro M."/>
            <person name="Sun H."/>
            <person name="Tritt A."/>
            <person name="Yoshinaga Y."/>
            <person name="Zwiers L.-H."/>
            <person name="Turgeon B."/>
            <person name="Goodwin S."/>
            <person name="Spatafora J."/>
            <person name="Crous P."/>
            <person name="Grigoriev I."/>
        </authorList>
    </citation>
    <scope>NUCLEOTIDE SEQUENCE</scope>
    <source>
        <strain evidence="3">CBS 121410</strain>
    </source>
</reference>
<keyword evidence="1" id="KW-0472">Membrane</keyword>
<evidence type="ECO:0000313" key="3">
    <source>
        <dbReference type="EMBL" id="KAF2086731.1"/>
    </source>
</evidence>
<proteinExistence type="predicted"/>
<organism evidence="3 4">
    <name type="scientific">Saccharata proteae CBS 121410</name>
    <dbReference type="NCBI Taxonomy" id="1314787"/>
    <lineage>
        <taxon>Eukaryota</taxon>
        <taxon>Fungi</taxon>
        <taxon>Dikarya</taxon>
        <taxon>Ascomycota</taxon>
        <taxon>Pezizomycotina</taxon>
        <taxon>Dothideomycetes</taxon>
        <taxon>Dothideomycetes incertae sedis</taxon>
        <taxon>Botryosphaeriales</taxon>
        <taxon>Saccharataceae</taxon>
        <taxon>Saccharata</taxon>
    </lineage>
</organism>